<reference evidence="3" key="1">
    <citation type="submission" date="2016-10" db="EMBL/GenBank/DDBJ databases">
        <authorList>
            <person name="de Groot N.N."/>
        </authorList>
    </citation>
    <scope>NUCLEOTIDE SEQUENCE</scope>
</reference>
<dbReference type="InterPro" id="IPR001387">
    <property type="entry name" value="Cro/C1-type_HTH"/>
</dbReference>
<proteinExistence type="predicted"/>
<sequence length="90" mass="10721">MDDLDKFLNKQLEDKEFKKEWDRLELRYMIIEQLIKIRNVYNLSQSQLAEKLGTTQSVISRIENGTVNIGIDFIDKLARAFDKKVEFRLI</sequence>
<evidence type="ECO:0000256" key="1">
    <source>
        <dbReference type="ARBA" id="ARBA00023125"/>
    </source>
</evidence>
<dbReference type="PANTHER" id="PTHR46558:SF4">
    <property type="entry name" value="DNA-BIDING PHAGE PROTEIN"/>
    <property type="match status" value="1"/>
</dbReference>
<feature type="domain" description="HTH cro/C1-type" evidence="2">
    <location>
        <begin position="34"/>
        <end position="88"/>
    </location>
</feature>
<dbReference type="Pfam" id="PF01381">
    <property type="entry name" value="HTH_3"/>
    <property type="match status" value="1"/>
</dbReference>
<dbReference type="AlphaFoldDB" id="A0A1W1CGL5"/>
<evidence type="ECO:0000259" key="2">
    <source>
        <dbReference type="PROSITE" id="PS50943"/>
    </source>
</evidence>
<dbReference type="EMBL" id="FPHE01000135">
    <property type="protein sequence ID" value="SFV64904.1"/>
    <property type="molecule type" value="Genomic_DNA"/>
</dbReference>
<protein>
    <submittedName>
        <fullName evidence="3">DNA-binding protein, putative</fullName>
    </submittedName>
</protein>
<evidence type="ECO:0000313" key="3">
    <source>
        <dbReference type="EMBL" id="SFV64904.1"/>
    </source>
</evidence>
<dbReference type="PROSITE" id="PS50943">
    <property type="entry name" value="HTH_CROC1"/>
    <property type="match status" value="1"/>
</dbReference>
<dbReference type="Gene3D" id="1.10.260.40">
    <property type="entry name" value="lambda repressor-like DNA-binding domains"/>
    <property type="match status" value="1"/>
</dbReference>
<dbReference type="CDD" id="cd00093">
    <property type="entry name" value="HTH_XRE"/>
    <property type="match status" value="1"/>
</dbReference>
<dbReference type="GO" id="GO:0003677">
    <property type="term" value="F:DNA binding"/>
    <property type="evidence" value="ECO:0007669"/>
    <property type="project" value="UniProtKB-KW"/>
</dbReference>
<accession>A0A1W1CGL5</accession>
<dbReference type="SMART" id="SM00530">
    <property type="entry name" value="HTH_XRE"/>
    <property type="match status" value="1"/>
</dbReference>
<dbReference type="SUPFAM" id="SSF47413">
    <property type="entry name" value="lambda repressor-like DNA-binding domains"/>
    <property type="match status" value="1"/>
</dbReference>
<dbReference type="PANTHER" id="PTHR46558">
    <property type="entry name" value="TRACRIPTIONAL REGULATORY PROTEIN-RELATED-RELATED"/>
    <property type="match status" value="1"/>
</dbReference>
<keyword evidence="1 3" id="KW-0238">DNA-binding</keyword>
<dbReference type="InterPro" id="IPR010982">
    <property type="entry name" value="Lambda_DNA-bd_dom_sf"/>
</dbReference>
<name>A0A1W1CGL5_9ZZZZ</name>
<organism evidence="3">
    <name type="scientific">hydrothermal vent metagenome</name>
    <dbReference type="NCBI Taxonomy" id="652676"/>
    <lineage>
        <taxon>unclassified sequences</taxon>
        <taxon>metagenomes</taxon>
        <taxon>ecological metagenomes</taxon>
    </lineage>
</organism>
<gene>
    <name evidence="3" type="ORF">MNB_SV-12-146</name>
</gene>